<evidence type="ECO:0000256" key="1">
    <source>
        <dbReference type="SAM" id="Phobius"/>
    </source>
</evidence>
<evidence type="ECO:0000313" key="7">
    <source>
        <dbReference type="Proteomes" id="UP001284094"/>
    </source>
</evidence>
<proteinExistence type="predicted"/>
<evidence type="ECO:0000313" key="2">
    <source>
        <dbReference type="EMBL" id="MDY6487560.1"/>
    </source>
</evidence>
<reference evidence="3 7" key="4">
    <citation type="journal article" date="2024" name="Syst. Appl. Microbiol.">
        <title>Evidence for the occurrence of Acinetobacter faecalis in cattle feces and its emended description.</title>
        <authorList>
            <person name="Kyselkova M."/>
            <person name="Xanthopoulou K."/>
            <person name="Shestivska V."/>
            <person name="Spanelova P."/>
            <person name="Maixnerova M."/>
            <person name="Higgins P.G."/>
            <person name="Nemec A."/>
        </authorList>
    </citation>
    <scope>NUCLEOTIDE SEQUENCE [LARGE SCALE GENOMIC DNA]</scope>
    <source>
        <strain evidence="3 7">ANC 7225</strain>
    </source>
</reference>
<dbReference type="Proteomes" id="UP000473854">
    <property type="component" value="Unassembled WGS sequence"/>
</dbReference>
<dbReference type="Proteomes" id="UP001278995">
    <property type="component" value="Unassembled WGS sequence"/>
</dbReference>
<comment type="caution">
    <text evidence="4">The sequence shown here is derived from an EMBL/GenBank/DDBJ whole genome shotgun (WGS) entry which is preliminary data.</text>
</comment>
<reference evidence="4 5" key="1">
    <citation type="submission" date="2019-11" db="EMBL/GenBank/DDBJ databases">
        <authorList>
            <person name="An D."/>
        </authorList>
    </citation>
    <scope>NUCLEOTIDE SEQUENCE [LARGE SCALE GENOMIC DNA]</scope>
    <source>
        <strain evidence="4 5">YIM 103518</strain>
    </source>
</reference>
<feature type="transmembrane region" description="Helical" evidence="1">
    <location>
        <begin position="20"/>
        <end position="41"/>
    </location>
</feature>
<reference evidence="3" key="3">
    <citation type="submission" date="2023-11" db="EMBL/GenBank/DDBJ databases">
        <authorList>
            <person name="Kyselkova M."/>
            <person name="Xanthopoulou K."/>
            <person name="Shestivska V."/>
            <person name="Spanelova P."/>
            <person name="Maixnerova M."/>
            <person name="Higgins P.G."/>
            <person name="Nemec A."/>
        </authorList>
    </citation>
    <scope>NUCLEOTIDE SEQUENCE</scope>
    <source>
        <strain evidence="3">ANC 7225</strain>
    </source>
</reference>
<sequence length="106" mass="12301">MYSNIQKIKQFYAQLKLEQIYNAFILFIISIILVMSTVALYRPIDSVKFQQVKVIANQPIYPESQEMAEALLQQQTIIVGQYLRLMHAHQIEMNKATELPALSIED</sequence>
<dbReference type="EMBL" id="WLYL01000047">
    <property type="protein sequence ID" value="MTD12071.1"/>
    <property type="molecule type" value="Genomic_DNA"/>
</dbReference>
<keyword evidence="1" id="KW-0472">Membrane</keyword>
<dbReference type="AlphaFoldDB" id="A0A6L6GHX8"/>
<gene>
    <name evidence="4" type="ORF">GIX10_11695</name>
    <name evidence="3" type="ORF">SKM48_10585</name>
    <name evidence="2" type="ORF">SKM51_10225</name>
</gene>
<keyword evidence="1" id="KW-0812">Transmembrane</keyword>
<keyword evidence="7" id="KW-1185">Reference proteome</keyword>
<evidence type="ECO:0000313" key="6">
    <source>
        <dbReference type="Proteomes" id="UP001278995"/>
    </source>
</evidence>
<evidence type="ECO:0000313" key="4">
    <source>
        <dbReference type="EMBL" id="MTD12071.1"/>
    </source>
</evidence>
<dbReference type="Proteomes" id="UP001284094">
    <property type="component" value="Unassembled WGS sequence"/>
</dbReference>
<protein>
    <submittedName>
        <fullName evidence="4">Uncharacterized protein</fullName>
    </submittedName>
</protein>
<evidence type="ECO:0000313" key="5">
    <source>
        <dbReference type="Proteomes" id="UP000473854"/>
    </source>
</evidence>
<accession>A0A6L6GHX8</accession>
<dbReference type="EMBL" id="JAXHPL010000061">
    <property type="protein sequence ID" value="MDY6487560.1"/>
    <property type="molecule type" value="Genomic_DNA"/>
</dbReference>
<evidence type="ECO:0000313" key="3">
    <source>
        <dbReference type="EMBL" id="MDY6551188.1"/>
    </source>
</evidence>
<dbReference type="RefSeq" id="WP_154773618.1">
    <property type="nucleotide sequence ID" value="NZ_JAXHPD010000007.1"/>
</dbReference>
<name>A0A6L6GHX8_9GAMM</name>
<keyword evidence="1" id="KW-1133">Transmembrane helix</keyword>
<dbReference type="EMBL" id="JAXHPO010000054">
    <property type="protein sequence ID" value="MDY6551188.1"/>
    <property type="molecule type" value="Genomic_DNA"/>
</dbReference>
<organism evidence="4 5">
    <name type="scientific">Acinetobacter faecalis</name>
    <dbReference type="NCBI Taxonomy" id="2665161"/>
    <lineage>
        <taxon>Bacteria</taxon>
        <taxon>Pseudomonadati</taxon>
        <taxon>Pseudomonadota</taxon>
        <taxon>Gammaproteobacteria</taxon>
        <taxon>Moraxellales</taxon>
        <taxon>Moraxellaceae</taxon>
        <taxon>Acinetobacter</taxon>
    </lineage>
</organism>
<reference evidence="2 6" key="2">
    <citation type="submission" date="2023-11" db="EMBL/GenBank/DDBJ databases">
        <title>The common occurrence of Acinetobacte faecalis in cattle feces and its emended description.</title>
        <authorList>
            <person name="Kyselkova M."/>
            <person name="Xanthopoulou K."/>
            <person name="Shestivska V."/>
            <person name="Spanelova P."/>
            <person name="Maixnerova M."/>
            <person name="Higgins P.G."/>
            <person name="Nemec A."/>
        </authorList>
    </citation>
    <scope>NUCLEOTIDE SEQUENCE [LARGE SCALE GENOMIC DNA]</scope>
    <source>
        <strain evidence="2 6">ANC 7483</strain>
    </source>
</reference>